<feature type="compositionally biased region" description="Acidic residues" evidence="12">
    <location>
        <begin position="30"/>
        <end position="39"/>
    </location>
</feature>
<evidence type="ECO:0000313" key="14">
    <source>
        <dbReference type="Proteomes" id="UP000694545"/>
    </source>
</evidence>
<dbReference type="GO" id="GO:0045504">
    <property type="term" value="F:dynein heavy chain binding"/>
    <property type="evidence" value="ECO:0007669"/>
    <property type="project" value="TreeGrafter"/>
</dbReference>
<dbReference type="PANTHER" id="PTHR12442:SF11">
    <property type="entry name" value="DYNEIN AXONEMAL INTERMEDIATE CHAIN 1"/>
    <property type="match status" value="1"/>
</dbReference>
<evidence type="ECO:0000256" key="11">
    <source>
        <dbReference type="ARBA" id="ARBA00023273"/>
    </source>
</evidence>
<feature type="compositionally biased region" description="Basic and acidic residues" evidence="12">
    <location>
        <begin position="56"/>
        <end position="68"/>
    </location>
</feature>
<protein>
    <recommendedName>
        <fullName evidence="15">Dynein axonemal intermediate chain 1</fullName>
    </recommendedName>
</protein>
<dbReference type="FunFam" id="2.130.10.10:FF:000349">
    <property type="entry name" value="Dynein axonemal intermediate chain 1"/>
    <property type="match status" value="1"/>
</dbReference>
<dbReference type="SUPFAM" id="SSF50978">
    <property type="entry name" value="WD40 repeat-like"/>
    <property type="match status" value="1"/>
</dbReference>
<dbReference type="GO" id="GO:0045503">
    <property type="term" value="F:dynein light chain binding"/>
    <property type="evidence" value="ECO:0007669"/>
    <property type="project" value="TreeGrafter"/>
</dbReference>
<dbReference type="GO" id="GO:0003341">
    <property type="term" value="P:cilium movement"/>
    <property type="evidence" value="ECO:0007669"/>
    <property type="project" value="TreeGrafter"/>
</dbReference>
<keyword evidence="14" id="KW-1185">Reference proteome</keyword>
<keyword evidence="11" id="KW-0966">Cell projection</keyword>
<accession>A0A8D2Q7G2</accession>
<dbReference type="InterPro" id="IPR050687">
    <property type="entry name" value="Dynein_IC"/>
</dbReference>
<evidence type="ECO:0000256" key="12">
    <source>
        <dbReference type="SAM" id="MobiDB-lite"/>
    </source>
</evidence>
<evidence type="ECO:0000256" key="4">
    <source>
        <dbReference type="ARBA" id="ARBA00022490"/>
    </source>
</evidence>
<evidence type="ECO:0000256" key="3">
    <source>
        <dbReference type="ARBA" id="ARBA00011059"/>
    </source>
</evidence>
<evidence type="ECO:0000256" key="7">
    <source>
        <dbReference type="ARBA" id="ARBA00022737"/>
    </source>
</evidence>
<dbReference type="GO" id="GO:0005874">
    <property type="term" value="C:microtubule"/>
    <property type="evidence" value="ECO:0007669"/>
    <property type="project" value="UniProtKB-KW"/>
</dbReference>
<keyword evidence="9" id="KW-0505">Motor protein</keyword>
<dbReference type="InterPro" id="IPR015943">
    <property type="entry name" value="WD40/YVTN_repeat-like_dom_sf"/>
</dbReference>
<dbReference type="OMA" id="GTHIEIC"/>
<dbReference type="Ensembl" id="ENSVKKT00000025004.1">
    <property type="protein sequence ID" value="ENSVKKP00000024411.1"/>
    <property type="gene ID" value="ENSVKKG00000016077.1"/>
</dbReference>
<comment type="subcellular location">
    <subcellularLocation>
        <location evidence="1">Cell projection</location>
        <location evidence="1">Cilium</location>
    </subcellularLocation>
    <subcellularLocation>
        <location evidence="2">Cytoplasm</location>
        <location evidence="2">Cytoskeleton</location>
    </subcellularLocation>
</comment>
<keyword evidence="6" id="KW-0493">Microtubule</keyword>
<sequence>MRQSTTAAMVPVSSTVVDFEALDAELKEEAEAEGEGEGEGGEKPEEPAAAPEEKEEEPRPQPVQERKLTNQFNFSERASQTFNNPVRERACQMEPPPRATFSATANQWEIYDAYVKELHKLEKSKEKEKQKAPVAKKEDKMRGRTLTSLESQSDDITKVAKAAKIVERMVNQNTFDDIAQDFKYYEDNSDEYRDNLGTLLPLWKFQYDKAKRLAVTALCWNPKYKDLFIVGHGSYDFVKQSRGMLLLYSLKNPSFPEYIFNSESGIMCVDVHVDHPYLIVVGFYDGNVAIYNLKKPVSTQPGYKSTAKSGKHTDPVWQVSAVLLLPFLPQNCLSFYSPEMQLARSPQKLGCLKKVPPLKICLSGIDRYACTIPAVRY</sequence>
<keyword evidence="10" id="KW-0206">Cytoskeleton</keyword>
<dbReference type="InterPro" id="IPR036322">
    <property type="entry name" value="WD40_repeat_dom_sf"/>
</dbReference>
<keyword evidence="4" id="KW-0963">Cytoplasm</keyword>
<evidence type="ECO:0000256" key="5">
    <source>
        <dbReference type="ARBA" id="ARBA00022574"/>
    </source>
</evidence>
<evidence type="ECO:0000256" key="8">
    <source>
        <dbReference type="ARBA" id="ARBA00023017"/>
    </source>
</evidence>
<dbReference type="GO" id="GO:0036158">
    <property type="term" value="P:outer dynein arm assembly"/>
    <property type="evidence" value="ECO:0007669"/>
    <property type="project" value="TreeGrafter"/>
</dbReference>
<proteinExistence type="inferred from homology"/>
<evidence type="ECO:0000256" key="6">
    <source>
        <dbReference type="ARBA" id="ARBA00022701"/>
    </source>
</evidence>
<feature type="region of interest" description="Disordered" evidence="12">
    <location>
        <begin position="1"/>
        <end position="81"/>
    </location>
</feature>
<organism evidence="13 14">
    <name type="scientific">Varanus komodoensis</name>
    <name type="common">Komodo dragon</name>
    <dbReference type="NCBI Taxonomy" id="61221"/>
    <lineage>
        <taxon>Eukaryota</taxon>
        <taxon>Metazoa</taxon>
        <taxon>Chordata</taxon>
        <taxon>Craniata</taxon>
        <taxon>Vertebrata</taxon>
        <taxon>Euteleostomi</taxon>
        <taxon>Lepidosauria</taxon>
        <taxon>Squamata</taxon>
        <taxon>Bifurcata</taxon>
        <taxon>Unidentata</taxon>
        <taxon>Episquamata</taxon>
        <taxon>Toxicofera</taxon>
        <taxon>Anguimorpha</taxon>
        <taxon>Paleoanguimorpha</taxon>
        <taxon>Varanoidea</taxon>
        <taxon>Varanidae</taxon>
        <taxon>Varanus</taxon>
    </lineage>
</organism>
<keyword evidence="8" id="KW-0243">Dynein</keyword>
<keyword evidence="5" id="KW-0853">WD repeat</keyword>
<keyword evidence="7" id="KW-0677">Repeat</keyword>
<feature type="compositionally biased region" description="Polar residues" evidence="12">
    <location>
        <begin position="69"/>
        <end position="81"/>
    </location>
</feature>
<dbReference type="AlphaFoldDB" id="A0A8D2Q7G2"/>
<reference evidence="13" key="1">
    <citation type="submission" date="2025-08" db="UniProtKB">
        <authorList>
            <consortium name="Ensembl"/>
        </authorList>
    </citation>
    <scope>IDENTIFICATION</scope>
</reference>
<name>A0A8D2Q7G2_VARKO</name>
<feature type="compositionally biased region" description="Basic and acidic residues" evidence="12">
    <location>
        <begin position="123"/>
        <end position="142"/>
    </location>
</feature>
<evidence type="ECO:0000256" key="1">
    <source>
        <dbReference type="ARBA" id="ARBA00004138"/>
    </source>
</evidence>
<reference evidence="13" key="2">
    <citation type="submission" date="2025-09" db="UniProtKB">
        <authorList>
            <consortium name="Ensembl"/>
        </authorList>
    </citation>
    <scope>IDENTIFICATION</scope>
</reference>
<feature type="compositionally biased region" description="Polar residues" evidence="12">
    <location>
        <begin position="1"/>
        <end position="16"/>
    </location>
</feature>
<evidence type="ECO:0000256" key="9">
    <source>
        <dbReference type="ARBA" id="ARBA00023175"/>
    </source>
</evidence>
<dbReference type="Gene3D" id="2.130.10.10">
    <property type="entry name" value="YVTN repeat-like/Quinoprotein amine dehydrogenase"/>
    <property type="match status" value="1"/>
</dbReference>
<dbReference type="Proteomes" id="UP000694545">
    <property type="component" value="Unplaced"/>
</dbReference>
<evidence type="ECO:0000256" key="2">
    <source>
        <dbReference type="ARBA" id="ARBA00004245"/>
    </source>
</evidence>
<evidence type="ECO:0008006" key="15">
    <source>
        <dbReference type="Google" id="ProtNLM"/>
    </source>
</evidence>
<comment type="similarity">
    <text evidence="3">Belongs to the dynein intermediate chain family.</text>
</comment>
<dbReference type="PANTHER" id="PTHR12442">
    <property type="entry name" value="DYNEIN INTERMEDIATE CHAIN"/>
    <property type="match status" value="1"/>
</dbReference>
<feature type="region of interest" description="Disordered" evidence="12">
    <location>
        <begin position="123"/>
        <end position="146"/>
    </location>
</feature>
<evidence type="ECO:0000256" key="10">
    <source>
        <dbReference type="ARBA" id="ARBA00023212"/>
    </source>
</evidence>
<evidence type="ECO:0000313" key="13">
    <source>
        <dbReference type="Ensembl" id="ENSVKKP00000024411.1"/>
    </source>
</evidence>
<dbReference type="GO" id="GO:0036157">
    <property type="term" value="C:outer dynein arm"/>
    <property type="evidence" value="ECO:0007669"/>
    <property type="project" value="TreeGrafter"/>
</dbReference>